<name>A0A9P9DE49_9PLEO</name>
<accession>A0A9P9DE49</accession>
<dbReference type="EMBL" id="JAGMWT010000013">
    <property type="protein sequence ID" value="KAH7117598.1"/>
    <property type="molecule type" value="Genomic_DNA"/>
</dbReference>
<dbReference type="OrthoDB" id="2157530at2759"/>
<protein>
    <submittedName>
        <fullName evidence="1">Uncharacterized protein</fullName>
    </submittedName>
</protein>
<evidence type="ECO:0000313" key="1">
    <source>
        <dbReference type="EMBL" id="KAH7117598.1"/>
    </source>
</evidence>
<keyword evidence="2" id="KW-1185">Reference proteome</keyword>
<dbReference type="Proteomes" id="UP000700596">
    <property type="component" value="Unassembled WGS sequence"/>
</dbReference>
<proteinExistence type="predicted"/>
<comment type="caution">
    <text evidence="1">The sequence shown here is derived from an EMBL/GenBank/DDBJ whole genome shotgun (WGS) entry which is preliminary data.</text>
</comment>
<dbReference type="AlphaFoldDB" id="A0A9P9DE49"/>
<organism evidence="1 2">
    <name type="scientific">Dendryphion nanum</name>
    <dbReference type="NCBI Taxonomy" id="256645"/>
    <lineage>
        <taxon>Eukaryota</taxon>
        <taxon>Fungi</taxon>
        <taxon>Dikarya</taxon>
        <taxon>Ascomycota</taxon>
        <taxon>Pezizomycotina</taxon>
        <taxon>Dothideomycetes</taxon>
        <taxon>Pleosporomycetidae</taxon>
        <taxon>Pleosporales</taxon>
        <taxon>Torulaceae</taxon>
        <taxon>Dendryphion</taxon>
    </lineage>
</organism>
<reference evidence="1" key="1">
    <citation type="journal article" date="2021" name="Nat. Commun.">
        <title>Genetic determinants of endophytism in the Arabidopsis root mycobiome.</title>
        <authorList>
            <person name="Mesny F."/>
            <person name="Miyauchi S."/>
            <person name="Thiergart T."/>
            <person name="Pickel B."/>
            <person name="Atanasova L."/>
            <person name="Karlsson M."/>
            <person name="Huettel B."/>
            <person name="Barry K.W."/>
            <person name="Haridas S."/>
            <person name="Chen C."/>
            <person name="Bauer D."/>
            <person name="Andreopoulos W."/>
            <person name="Pangilinan J."/>
            <person name="LaButti K."/>
            <person name="Riley R."/>
            <person name="Lipzen A."/>
            <person name="Clum A."/>
            <person name="Drula E."/>
            <person name="Henrissat B."/>
            <person name="Kohler A."/>
            <person name="Grigoriev I.V."/>
            <person name="Martin F.M."/>
            <person name="Hacquard S."/>
        </authorList>
    </citation>
    <scope>NUCLEOTIDE SEQUENCE</scope>
    <source>
        <strain evidence="1">MPI-CAGE-CH-0243</strain>
    </source>
</reference>
<gene>
    <name evidence="1" type="ORF">B0J11DRAFT_536311</name>
</gene>
<evidence type="ECO:0000313" key="2">
    <source>
        <dbReference type="Proteomes" id="UP000700596"/>
    </source>
</evidence>
<sequence>MFVYCPDRNYPVHLGLAIYRDNNRPEYEAVSYVWGGRKGDSTPCQPIYVGPF</sequence>